<sequence>MKKFYIAILGLLITSFGFGQVNSGDIALLQMITDGTSTDVKFVTFVDIPNGTEINFTDNGWFSTGSFRTGEGIDTWVSPGVSCGDIITFTESSMALSTSGDQIIAFTGTLGSPTILTALHSDGTTWAATATSTNNSALPNGLTDNVDALAIPEVDNMWYSGITTGTIAEIKMAIFNSANWTTDNSATTGFIGSFSLSDCTGGPATPTISFDSATSTENETNTSFNTSIPVTMTNYDAPVTVSVSVSGGDAEAGDYTLNTTSLTFNADETLNVSLDINDDADFDDETIILDLAVTSGTADLGTSQHTVTIIDDDTPPAPSLIISEVADPGDNANARFVEIYNNGSTDIDFSVTPIYISRFVNEAPTATSANTEQLNSGILAAGNYLVIAASGTNFDLAYGFSPDEINGGFAVNGDDPFGMYQGVFPAGTLFDVYGQIGVDGTGEAWEYGDSRAVRNDIMDSPSTTWQASSWTISAANVADATPGASENEFRFNGAWKPRNPNGNATSADDILVLNGSANITSDLNSNNVTIRSAGSLTVNSGQSLTSAGDLTNSGTFALNSTSQLYASLIVNGTVTGGITYNRYTAQVGPTGTNDLVSSPIDGQPFGAFATANTGSLAESGTLRAFAPFNTTSNAYENYDTTANSGTAIASGAGFRAGTQASGGETLAFSGTPNSGDIPVTLFDATSFWNLIGNPYPSHLDIGDFLTENVANTNIRSAFYGVYGYNANSSGSIWTIWDLNVDQDLLITPGQGFFVAAPAGGGSGIDFTETMQRTGSSDDFILGRNASSNNNFAHAILNLNTASTSFVTNVYFRDINTRGLDPGYDTGAFDQTENGVYSYLVEDNTGVALVNQSLPYNDLTNIVVPLVVNLNPNEQITFSLNGTSTLPDSIDVYLDDTVENTSTRLNTADYTITPNAVLSSSERFFLRFAANALSIPQNELDGLQIFTNAQNSTIVVSGDLNENTSASIFDLQGRLVKQVELDASLRTQSISTSGLTTGVYVVQLSNSSQSKTEKVILK</sequence>
<gene>
    <name evidence="4" type="ORF">J4050_03360</name>
</gene>
<dbReference type="Pfam" id="PF18962">
    <property type="entry name" value="Por_Secre_tail"/>
    <property type="match status" value="1"/>
</dbReference>
<name>A0ABS3T1L6_9FLAO</name>
<dbReference type="InterPro" id="IPR001322">
    <property type="entry name" value="Lamin_tail_dom"/>
</dbReference>
<dbReference type="RefSeq" id="WP_208152541.1">
    <property type="nucleotide sequence ID" value="NZ_JAGEVF010000002.1"/>
</dbReference>
<accession>A0ABS3T1L6</accession>
<evidence type="ECO:0000259" key="3">
    <source>
        <dbReference type="PROSITE" id="PS51841"/>
    </source>
</evidence>
<evidence type="ECO:0000313" key="4">
    <source>
        <dbReference type="EMBL" id="MBO3115766.1"/>
    </source>
</evidence>
<proteinExistence type="predicted"/>
<dbReference type="EMBL" id="JAGEVF010000002">
    <property type="protein sequence ID" value="MBO3115766.1"/>
    <property type="molecule type" value="Genomic_DNA"/>
</dbReference>
<feature type="chain" id="PRO_5045284415" evidence="2">
    <location>
        <begin position="20"/>
        <end position="1017"/>
    </location>
</feature>
<keyword evidence="1 2" id="KW-0732">Signal</keyword>
<dbReference type="NCBIfam" id="TIGR04183">
    <property type="entry name" value="Por_Secre_tail"/>
    <property type="match status" value="1"/>
</dbReference>
<dbReference type="SUPFAM" id="SSF141072">
    <property type="entry name" value="CalX-like"/>
    <property type="match status" value="1"/>
</dbReference>
<dbReference type="Proteomes" id="UP000676776">
    <property type="component" value="Unassembled WGS sequence"/>
</dbReference>
<evidence type="ECO:0000313" key="5">
    <source>
        <dbReference type="Proteomes" id="UP000676776"/>
    </source>
</evidence>
<dbReference type="Gene3D" id="2.60.40.2030">
    <property type="match status" value="1"/>
</dbReference>
<dbReference type="InterPro" id="IPR026444">
    <property type="entry name" value="Secre_tail"/>
</dbReference>
<comment type="caution">
    <text evidence="4">The sequence shown here is derived from an EMBL/GenBank/DDBJ whole genome shotgun (WGS) entry which is preliminary data.</text>
</comment>
<feature type="domain" description="LTD" evidence="3">
    <location>
        <begin position="312"/>
        <end position="467"/>
    </location>
</feature>
<dbReference type="InterPro" id="IPR038081">
    <property type="entry name" value="CalX-like_sf"/>
</dbReference>
<feature type="signal peptide" evidence="2">
    <location>
        <begin position="1"/>
        <end position="19"/>
    </location>
</feature>
<keyword evidence="5" id="KW-1185">Reference proteome</keyword>
<organism evidence="4 5">
    <name type="scientific">Winogradskyella pelagia</name>
    <dbReference type="NCBI Taxonomy" id="2819984"/>
    <lineage>
        <taxon>Bacteria</taxon>
        <taxon>Pseudomonadati</taxon>
        <taxon>Bacteroidota</taxon>
        <taxon>Flavobacteriia</taxon>
        <taxon>Flavobacteriales</taxon>
        <taxon>Flavobacteriaceae</taxon>
        <taxon>Winogradskyella</taxon>
    </lineage>
</organism>
<reference evidence="4 5" key="1">
    <citation type="submission" date="2021-03" db="EMBL/GenBank/DDBJ databases">
        <title>Winogradskyella sp. nov., isolated from costal sediment.</title>
        <authorList>
            <person name="Gao C."/>
        </authorList>
    </citation>
    <scope>NUCLEOTIDE SEQUENCE [LARGE SCALE GENOMIC DNA]</scope>
    <source>
        <strain evidence="4 5">DF17</strain>
    </source>
</reference>
<evidence type="ECO:0000256" key="2">
    <source>
        <dbReference type="SAM" id="SignalP"/>
    </source>
</evidence>
<protein>
    <submittedName>
        <fullName evidence="4">T9SS type A sorting domain-containing protein</fullName>
    </submittedName>
</protein>
<dbReference type="PROSITE" id="PS51841">
    <property type="entry name" value="LTD"/>
    <property type="match status" value="1"/>
</dbReference>
<dbReference type="Pfam" id="PF00932">
    <property type="entry name" value="LTD"/>
    <property type="match status" value="1"/>
</dbReference>
<evidence type="ECO:0000256" key="1">
    <source>
        <dbReference type="ARBA" id="ARBA00022729"/>
    </source>
</evidence>